<dbReference type="PANTHER" id="PTHR34384">
    <property type="entry name" value="L-2,3-DIAMINOPROPANOATE--CITRATE LIGASE"/>
    <property type="match status" value="1"/>
</dbReference>
<dbReference type="InterPro" id="IPR007310">
    <property type="entry name" value="Aerobactin_biosyn_IucA/IucC_N"/>
</dbReference>
<dbReference type="EMBL" id="CABFPH010000128">
    <property type="protein sequence ID" value="VUD74477.1"/>
    <property type="molecule type" value="Genomic_DNA"/>
</dbReference>
<evidence type="ECO:0000256" key="2">
    <source>
        <dbReference type="SAM" id="Phobius"/>
    </source>
</evidence>
<comment type="similarity">
    <text evidence="1">Belongs to the IucA/IucC family.</text>
</comment>
<proteinExistence type="inferred from homology"/>
<gene>
    <name evidence="5" type="primary">iucA</name>
    <name evidence="5" type="ORF">MET9862_05108</name>
</gene>
<sequence>MIEADISYADVACQISARSFLNSLMREWTGWSLVPSTGPEGEPAPPVLRIPLPSRDSSVAVAVVHLSGVGQHVFRLPFREHRAGAAPRIMAFAEFAAAIACEPAIVGPAAGSQAMAAATFLRRVFQSAAAVEDVLARAPARSIALHRDPGFLEAEQALRFGHSVHPTPRSRDEFTLEDARAFAPEYGRGFPLRWWSAAPEAVAQGSSRAETAAALSADLAAEDPAFDRRILAASAGRVLLPMHPWQAARLALDPAIDALFRSEALTDHGPAGTPWYATTSLRSLYAPQARFMLKHSLNLRLTNSLRLIKAVECARGLVVDAVLAGPVGAEIAARWPRFHVLGEPAYLALRGPDGRVLPQTIVALRENPFRGPGQRPAAVLAALCEIYPDGRGSALADTILRVAEGGGTPEAAALLWFERFLDVAVGPLLEIQCEFGLLFGAHQQNLVIGLEDGWPAEAFFRDCQGTGYVREFLPALREAAPGLDLEAGHLFGSAEAARIMAYYLVVNSIFAVIGAIAIAGLASEAALTRALRRFVEALAEKDLRDRTCLRLLLDAPTLGSKGNFMICFRNINENTDVTDPLAGYVPMPNPLVSDPLAAFAEARP</sequence>
<dbReference type="GO" id="GO:0019290">
    <property type="term" value="P:siderophore biosynthetic process"/>
    <property type="evidence" value="ECO:0007669"/>
    <property type="project" value="InterPro"/>
</dbReference>
<organism evidence="5 6">
    <name type="scientific">Methylobacterium symbioticum</name>
    <dbReference type="NCBI Taxonomy" id="2584084"/>
    <lineage>
        <taxon>Bacteria</taxon>
        <taxon>Pseudomonadati</taxon>
        <taxon>Pseudomonadota</taxon>
        <taxon>Alphaproteobacteria</taxon>
        <taxon>Hyphomicrobiales</taxon>
        <taxon>Methylobacteriaceae</taxon>
        <taxon>Methylobacterium</taxon>
    </lineage>
</organism>
<feature type="transmembrane region" description="Helical" evidence="2">
    <location>
        <begin position="500"/>
        <end position="523"/>
    </location>
</feature>
<evidence type="ECO:0000256" key="1">
    <source>
        <dbReference type="ARBA" id="ARBA00007832"/>
    </source>
</evidence>
<feature type="domain" description="Aerobactin siderophore biosynthesis IucA/IucC-like C-terminal" evidence="4">
    <location>
        <begin position="415"/>
        <end position="575"/>
    </location>
</feature>
<keyword evidence="6" id="KW-1185">Reference proteome</keyword>
<keyword evidence="5" id="KW-0436">Ligase</keyword>
<dbReference type="InterPro" id="IPR037455">
    <property type="entry name" value="LucA/IucC-like"/>
</dbReference>
<dbReference type="InterPro" id="IPR022770">
    <property type="entry name" value="IucA/IucC-like_C"/>
</dbReference>
<protein>
    <submittedName>
        <fullName evidence="5">N(2)-citryl-N(6)-acetyl-N(6)-hydroxylysine synthase</fullName>
        <ecNumber evidence="5">6.3.2.38</ecNumber>
    </submittedName>
</protein>
<evidence type="ECO:0000259" key="3">
    <source>
        <dbReference type="Pfam" id="PF04183"/>
    </source>
</evidence>
<dbReference type="Pfam" id="PF06276">
    <property type="entry name" value="FhuF"/>
    <property type="match status" value="1"/>
</dbReference>
<keyword evidence="2" id="KW-1133">Transmembrane helix</keyword>
<reference evidence="5 6" key="1">
    <citation type="submission" date="2019-06" db="EMBL/GenBank/DDBJ databases">
        <authorList>
            <person name="Rodrigo-Torres L."/>
            <person name="Arahal R. D."/>
            <person name="Lucena T."/>
        </authorList>
    </citation>
    <scope>NUCLEOTIDE SEQUENCE [LARGE SCALE GENOMIC DNA]</scope>
    <source>
        <strain evidence="5 6">SB0023/3</strain>
    </source>
</reference>
<dbReference type="AlphaFoldDB" id="A0A509EJC0"/>
<evidence type="ECO:0000313" key="5">
    <source>
        <dbReference type="EMBL" id="VUD74477.1"/>
    </source>
</evidence>
<accession>A0A509EJC0</accession>
<keyword evidence="2" id="KW-0812">Transmembrane</keyword>
<evidence type="ECO:0000259" key="4">
    <source>
        <dbReference type="Pfam" id="PF06276"/>
    </source>
</evidence>
<dbReference type="RefSeq" id="WP_142585779.1">
    <property type="nucleotide sequence ID" value="NZ_CABFPH010000128.1"/>
</dbReference>
<feature type="domain" description="Aerobactin siderophore biosynthesis IucA/IucC N-terminal" evidence="3">
    <location>
        <begin position="151"/>
        <end position="385"/>
    </location>
</feature>
<dbReference type="Gene3D" id="1.10.510.40">
    <property type="match status" value="1"/>
</dbReference>
<dbReference type="Pfam" id="PF04183">
    <property type="entry name" value="IucA_IucC"/>
    <property type="match status" value="1"/>
</dbReference>
<dbReference type="PANTHER" id="PTHR34384:SF5">
    <property type="entry name" value="L-2,3-DIAMINOPROPANOATE--CITRATE LIGASE"/>
    <property type="match status" value="1"/>
</dbReference>
<evidence type="ECO:0000313" key="6">
    <source>
        <dbReference type="Proteomes" id="UP000410984"/>
    </source>
</evidence>
<dbReference type="GO" id="GO:0016881">
    <property type="term" value="F:acid-amino acid ligase activity"/>
    <property type="evidence" value="ECO:0007669"/>
    <property type="project" value="UniProtKB-ARBA"/>
</dbReference>
<dbReference type="Proteomes" id="UP000410984">
    <property type="component" value="Unassembled WGS sequence"/>
</dbReference>
<dbReference type="OrthoDB" id="495728at2"/>
<keyword evidence="2" id="KW-0472">Membrane</keyword>
<dbReference type="EC" id="6.3.2.38" evidence="5"/>
<name>A0A509EJC0_9HYPH</name>